<name>A0A232EQ84_9HYME</name>
<dbReference type="AlphaFoldDB" id="A0A232EQ84"/>
<dbReference type="Proteomes" id="UP000215335">
    <property type="component" value="Unassembled WGS sequence"/>
</dbReference>
<keyword evidence="1" id="KW-1133">Transmembrane helix</keyword>
<protein>
    <submittedName>
        <fullName evidence="2">Uncharacterized protein</fullName>
    </submittedName>
</protein>
<proteinExistence type="predicted"/>
<feature type="transmembrane region" description="Helical" evidence="1">
    <location>
        <begin position="56"/>
        <end position="75"/>
    </location>
</feature>
<evidence type="ECO:0000313" key="3">
    <source>
        <dbReference type="Proteomes" id="UP000215335"/>
    </source>
</evidence>
<reference evidence="2 3" key="1">
    <citation type="journal article" date="2017" name="Curr. Biol.">
        <title>The Evolution of Venom by Co-option of Single-Copy Genes.</title>
        <authorList>
            <person name="Martinson E.O."/>
            <person name="Mrinalini"/>
            <person name="Kelkar Y.D."/>
            <person name="Chang C.H."/>
            <person name="Werren J.H."/>
        </authorList>
    </citation>
    <scope>NUCLEOTIDE SEQUENCE [LARGE SCALE GENOMIC DNA]</scope>
    <source>
        <strain evidence="2 3">Alberta</strain>
        <tissue evidence="2">Whole body</tissue>
    </source>
</reference>
<dbReference type="EMBL" id="NNAY01002820">
    <property type="protein sequence ID" value="OXU20498.1"/>
    <property type="molecule type" value="Genomic_DNA"/>
</dbReference>
<keyword evidence="1" id="KW-0472">Membrane</keyword>
<sequence>MKIVRSWNKKPGLGKQQKSSGYISYSYTWTRWSINIFDRRKSPRDWSTRINSSGDVLAEAFISLTLVTLTCLMTFGEMPELLNDFNVSRRPGSP</sequence>
<comment type="caution">
    <text evidence="2">The sequence shown here is derived from an EMBL/GenBank/DDBJ whole genome shotgun (WGS) entry which is preliminary data.</text>
</comment>
<gene>
    <name evidence="2" type="ORF">TSAR_003731</name>
</gene>
<evidence type="ECO:0000313" key="2">
    <source>
        <dbReference type="EMBL" id="OXU20498.1"/>
    </source>
</evidence>
<keyword evidence="3" id="KW-1185">Reference proteome</keyword>
<organism evidence="2 3">
    <name type="scientific">Trichomalopsis sarcophagae</name>
    <dbReference type="NCBI Taxonomy" id="543379"/>
    <lineage>
        <taxon>Eukaryota</taxon>
        <taxon>Metazoa</taxon>
        <taxon>Ecdysozoa</taxon>
        <taxon>Arthropoda</taxon>
        <taxon>Hexapoda</taxon>
        <taxon>Insecta</taxon>
        <taxon>Pterygota</taxon>
        <taxon>Neoptera</taxon>
        <taxon>Endopterygota</taxon>
        <taxon>Hymenoptera</taxon>
        <taxon>Apocrita</taxon>
        <taxon>Proctotrupomorpha</taxon>
        <taxon>Chalcidoidea</taxon>
        <taxon>Pteromalidae</taxon>
        <taxon>Pteromalinae</taxon>
        <taxon>Trichomalopsis</taxon>
    </lineage>
</organism>
<keyword evidence="1" id="KW-0812">Transmembrane</keyword>
<evidence type="ECO:0000256" key="1">
    <source>
        <dbReference type="SAM" id="Phobius"/>
    </source>
</evidence>
<accession>A0A232EQ84</accession>